<evidence type="ECO:0000256" key="3">
    <source>
        <dbReference type="ARBA" id="ARBA00006171"/>
    </source>
</evidence>
<reference evidence="5 6" key="1">
    <citation type="submission" date="2016-10" db="EMBL/GenBank/DDBJ databases">
        <authorList>
            <person name="de Groot N.N."/>
        </authorList>
    </citation>
    <scope>NUCLEOTIDE SEQUENCE [LARGE SCALE GENOMIC DNA]</scope>
    <source>
        <strain evidence="6">E92,LMG 26720,CCM 7988</strain>
    </source>
</reference>
<dbReference type="RefSeq" id="WP_092019618.1">
    <property type="nucleotide sequence ID" value="NZ_FOXH01000020.1"/>
</dbReference>
<dbReference type="InterPro" id="IPR023198">
    <property type="entry name" value="PGP-like_dom2"/>
</dbReference>
<dbReference type="Proteomes" id="UP000199306">
    <property type="component" value="Unassembled WGS sequence"/>
</dbReference>
<comment type="catalytic activity">
    <reaction evidence="1">
        <text>2-phosphoglycolate + H2O = glycolate + phosphate</text>
        <dbReference type="Rhea" id="RHEA:14369"/>
        <dbReference type="ChEBI" id="CHEBI:15377"/>
        <dbReference type="ChEBI" id="CHEBI:29805"/>
        <dbReference type="ChEBI" id="CHEBI:43474"/>
        <dbReference type="ChEBI" id="CHEBI:58033"/>
        <dbReference type="EC" id="3.1.3.18"/>
    </reaction>
</comment>
<dbReference type="GO" id="GO:0006281">
    <property type="term" value="P:DNA repair"/>
    <property type="evidence" value="ECO:0007669"/>
    <property type="project" value="TreeGrafter"/>
</dbReference>
<evidence type="ECO:0000256" key="1">
    <source>
        <dbReference type="ARBA" id="ARBA00000830"/>
    </source>
</evidence>
<dbReference type="InterPro" id="IPR050155">
    <property type="entry name" value="HAD-like_hydrolase_sf"/>
</dbReference>
<dbReference type="Pfam" id="PF13419">
    <property type="entry name" value="HAD_2"/>
    <property type="match status" value="1"/>
</dbReference>
<proteinExistence type="inferred from homology"/>
<comment type="pathway">
    <text evidence="2">Organic acid metabolism; glycolate biosynthesis; glycolate from 2-phosphoglycolate: step 1/1.</text>
</comment>
<dbReference type="SFLD" id="SFLDG01129">
    <property type="entry name" value="C1.5:_HAD__Beta-PGM__Phosphata"/>
    <property type="match status" value="1"/>
</dbReference>
<dbReference type="EC" id="3.1.3.18" evidence="4"/>
<dbReference type="SUPFAM" id="SSF56784">
    <property type="entry name" value="HAD-like"/>
    <property type="match status" value="1"/>
</dbReference>
<dbReference type="Gene3D" id="3.40.50.1000">
    <property type="entry name" value="HAD superfamily/HAD-like"/>
    <property type="match status" value="1"/>
</dbReference>
<comment type="similarity">
    <text evidence="3">Belongs to the HAD-like hydrolase superfamily. CbbY/CbbZ/Gph/YieH family.</text>
</comment>
<dbReference type="PANTHER" id="PTHR43434:SF1">
    <property type="entry name" value="PHOSPHOGLYCOLATE PHOSPHATASE"/>
    <property type="match status" value="1"/>
</dbReference>
<dbReference type="GO" id="GO:0008967">
    <property type="term" value="F:phosphoglycolate phosphatase activity"/>
    <property type="evidence" value="ECO:0007669"/>
    <property type="project" value="UniProtKB-EC"/>
</dbReference>
<dbReference type="SFLD" id="SFLDS00003">
    <property type="entry name" value="Haloacid_Dehalogenase"/>
    <property type="match status" value="1"/>
</dbReference>
<evidence type="ECO:0000256" key="4">
    <source>
        <dbReference type="ARBA" id="ARBA00013078"/>
    </source>
</evidence>
<dbReference type="PANTHER" id="PTHR43434">
    <property type="entry name" value="PHOSPHOGLYCOLATE PHOSPHATASE"/>
    <property type="match status" value="1"/>
</dbReference>
<dbReference type="EMBL" id="FOXH01000020">
    <property type="protein sequence ID" value="SFQ45904.1"/>
    <property type="molecule type" value="Genomic_DNA"/>
</dbReference>
<dbReference type="GO" id="GO:0005829">
    <property type="term" value="C:cytosol"/>
    <property type="evidence" value="ECO:0007669"/>
    <property type="project" value="TreeGrafter"/>
</dbReference>
<dbReference type="STRING" id="1079859.SAMN04515674_12044"/>
<dbReference type="CDD" id="cd01427">
    <property type="entry name" value="HAD_like"/>
    <property type="match status" value="1"/>
</dbReference>
<accession>A0A1I5YNT6</accession>
<dbReference type="OrthoDB" id="9807630at2"/>
<evidence type="ECO:0000256" key="2">
    <source>
        <dbReference type="ARBA" id="ARBA00004818"/>
    </source>
</evidence>
<evidence type="ECO:0000313" key="5">
    <source>
        <dbReference type="EMBL" id="SFQ45904.1"/>
    </source>
</evidence>
<dbReference type="InterPro" id="IPR041492">
    <property type="entry name" value="HAD_2"/>
</dbReference>
<gene>
    <name evidence="5" type="ORF">SAMN04515674_12044</name>
</gene>
<dbReference type="AlphaFoldDB" id="A0A1I5YNT6"/>
<protein>
    <recommendedName>
        <fullName evidence="4">phosphoglycolate phosphatase</fullName>
        <ecNumber evidence="4">3.1.3.18</ecNumber>
    </recommendedName>
</protein>
<evidence type="ECO:0000313" key="6">
    <source>
        <dbReference type="Proteomes" id="UP000199306"/>
    </source>
</evidence>
<dbReference type="InterPro" id="IPR036412">
    <property type="entry name" value="HAD-like_sf"/>
</dbReference>
<keyword evidence="6" id="KW-1185">Reference proteome</keyword>
<sequence length="211" mass="24365">MKNIIDYKIILWDFDGVIMDSMPIRSKGFEEVLKDYPKEQVDNLLEFHNTNGGLSRYVKFRHFFENIRNESIEDEEVLALADNFSKIMLSLLIDEKLLIEDSVNFIRENWMNHEMHIVSGSDGKELAQICEGLDLSKYFRSINGSPTPKKELVRRLLVENNYNKDNVTLIGDSINDKEASLINEIGFCGYNNESLKEAGTNYIEQLSLSKN</sequence>
<dbReference type="InterPro" id="IPR023214">
    <property type="entry name" value="HAD_sf"/>
</dbReference>
<organism evidence="5 6">
    <name type="scientific">Pseudarcicella hirudinis</name>
    <dbReference type="NCBI Taxonomy" id="1079859"/>
    <lineage>
        <taxon>Bacteria</taxon>
        <taxon>Pseudomonadati</taxon>
        <taxon>Bacteroidota</taxon>
        <taxon>Cytophagia</taxon>
        <taxon>Cytophagales</taxon>
        <taxon>Flectobacillaceae</taxon>
        <taxon>Pseudarcicella</taxon>
    </lineage>
</organism>
<dbReference type="Gene3D" id="1.10.150.240">
    <property type="entry name" value="Putative phosphatase, domain 2"/>
    <property type="match status" value="1"/>
</dbReference>
<name>A0A1I5YNT6_9BACT</name>